<keyword evidence="2" id="KW-1185">Reference proteome</keyword>
<dbReference type="AlphaFoldDB" id="A0A840TLS1"/>
<dbReference type="RefSeq" id="WP_184169862.1">
    <property type="nucleotide sequence ID" value="NZ_JACHGF010000001.1"/>
</dbReference>
<accession>A0A840TLS1</accession>
<gene>
    <name evidence="1" type="ORF">HNQ92_000304</name>
</gene>
<evidence type="ECO:0000313" key="2">
    <source>
        <dbReference type="Proteomes" id="UP000557307"/>
    </source>
</evidence>
<evidence type="ECO:0008006" key="3">
    <source>
        <dbReference type="Google" id="ProtNLM"/>
    </source>
</evidence>
<comment type="caution">
    <text evidence="1">The sequence shown here is derived from an EMBL/GenBank/DDBJ whole genome shotgun (WGS) entry which is preliminary data.</text>
</comment>
<reference evidence="1 2" key="1">
    <citation type="submission" date="2020-08" db="EMBL/GenBank/DDBJ databases">
        <title>Genomic Encyclopedia of Type Strains, Phase IV (KMG-IV): sequencing the most valuable type-strain genomes for metagenomic binning, comparative biology and taxonomic classification.</title>
        <authorList>
            <person name="Goeker M."/>
        </authorList>
    </citation>
    <scope>NUCLEOTIDE SEQUENCE [LARGE SCALE GENOMIC DNA]</scope>
    <source>
        <strain evidence="1 2">DSM 105074</strain>
    </source>
</reference>
<organism evidence="1 2">
    <name type="scientific">Rhabdobacter roseus</name>
    <dbReference type="NCBI Taxonomy" id="1655419"/>
    <lineage>
        <taxon>Bacteria</taxon>
        <taxon>Pseudomonadati</taxon>
        <taxon>Bacteroidota</taxon>
        <taxon>Cytophagia</taxon>
        <taxon>Cytophagales</taxon>
        <taxon>Cytophagaceae</taxon>
        <taxon>Rhabdobacter</taxon>
    </lineage>
</organism>
<sequence>MSPQPCPPLLDPHRPHREGTDQARRMLAALRPESAPVDGRSLADDLVFVREFTRHLRYYDVHNHYPEGANWQPFYAENPTVLLALGATQSPDAFRRVLVEILAELKQNDLTDAPRKILLSRLFGYLAHWAKQVDTFSRRLPLTHPSRLALQNRLVRLAPYYKRLIAYYRAAQDLALLDESAAAPTEVLWGEKVGKASDYLSQSTLTAEWATDVELDEVPPYGPAPHRAVPWLGNVAPDASLYGTGTPAEQIQRAAGHNFLTELIYQFIQAFAQVVADCQLQLRQALTQSNHPPHLTLLLAFLRLFQYSRDHLNEITGRHLDLYYRGILQLSERPPEPNRVHVIFELTRLAEGELVKKGTLLKAGKDARGRQVHYALDEDVVVNQAQVTDLYCLYRGTPTDDALKESTDATVYANRLFASTLQPTADTPVPPFAPKKYLKGRLTGVAMPPAELGLAVASHYLYLREGSRTLTLRFTTTAPGTLPLNPQLHVEALLTTAKGWHVQPLSQATWSGTELTFSLELDEKVPAIVPYNTKVHGGSYDSPHPILYLRLKHVPGEAFVYESLFRTAIQALTLDVKVLGLRDLYLQNDYGTLDASKPFLPFGAMPRGGDGFIIGSREVFQKQAIITPRWTWKAASTTPSYQVLEQGKWKDAAVNAGKITLTEAQSTPAQAGPNVPFDVHQTQGYLRSQYGGSFMTSYNTYLKNLTTQLTQAPPATPPSPPLPPTAAALTLDYEARTTLAFTSNSSVPESTSSRFYLVYPWGVLSPTGGQVPLVPTFRHSNDTDPYFRLTNAEASVWDAVAGDDEAIFAGEVEHEAECYLGIEGMVVPGILHVLFQVEEGTADPQTYKPERHLHWSYLSAQGWVPFAQEAVVDRSRQLTRSGVVAFRLPAPATTQSSLMPAGKYWLRATVTKGSEAVGKLVGVHAQAGSATLVEAETHPDFLEKPLPAGTVAKLEQAQSAIKQVEQPYESVGGRGAEVPAHFYTRVSERLRHKDRAVTVYDYERLVLEAFPGIHKVKCLNHTRYENGSNGPVYSELAAGHVTVVTVPNLRQSNLRNPLEPYTPVDLLEEIQLFLIQRTSPFVKLHVRNPLFEPVKVVCRVAFYPGFDASFYRTLLQREITQFLSPWAFAAERELVFGGRVEKSVLINFMEERPYVDYLTDVLLLHRQDGLDESVETAVATRGISVLVSATEHDIELINESVQPEVGASCGCG</sequence>
<dbReference type="Proteomes" id="UP000557307">
    <property type="component" value="Unassembled WGS sequence"/>
</dbReference>
<evidence type="ECO:0000313" key="1">
    <source>
        <dbReference type="EMBL" id="MBB5282183.1"/>
    </source>
</evidence>
<name>A0A840TLS1_9BACT</name>
<protein>
    <recommendedName>
        <fullName evidence="3">Baseplate protein J-like domain-containing protein</fullName>
    </recommendedName>
</protein>
<dbReference type="EMBL" id="JACHGF010000001">
    <property type="protein sequence ID" value="MBB5282183.1"/>
    <property type="molecule type" value="Genomic_DNA"/>
</dbReference>
<proteinExistence type="predicted"/>